<reference evidence="2 3" key="1">
    <citation type="submission" date="2020-06" db="EMBL/GenBank/DDBJ databases">
        <title>Methanolobus halotolerans sp. nov., isolated from a saline lake Tus in Siberia.</title>
        <authorList>
            <person name="Shen Y."/>
            <person name="Chen S.-C."/>
            <person name="Lai M.-C."/>
            <person name="Huang H.-H."/>
            <person name="Chiu H.-H."/>
            <person name="Tang S.-L."/>
            <person name="Rogozin D.Y."/>
            <person name="Degermendzhy A.G."/>
        </authorList>
    </citation>
    <scope>NUCLEOTIDE SEQUENCE [LARGE SCALE GENOMIC DNA]</scope>
    <source>
        <strain evidence="2 3">DSM 21339</strain>
    </source>
</reference>
<organism evidence="2 3">
    <name type="scientific">Methanolobus zinderi</name>
    <dbReference type="NCBI Taxonomy" id="536044"/>
    <lineage>
        <taxon>Archaea</taxon>
        <taxon>Methanobacteriati</taxon>
        <taxon>Methanobacteriota</taxon>
        <taxon>Stenosarchaea group</taxon>
        <taxon>Methanomicrobia</taxon>
        <taxon>Methanosarcinales</taxon>
        <taxon>Methanosarcinaceae</taxon>
        <taxon>Methanolobus</taxon>
    </lineage>
</organism>
<feature type="transmembrane region" description="Helical" evidence="1">
    <location>
        <begin position="6"/>
        <end position="23"/>
    </location>
</feature>
<dbReference type="AlphaFoldDB" id="A0A7D5JA97"/>
<name>A0A7D5JA97_9EURY</name>
<evidence type="ECO:0000313" key="3">
    <source>
        <dbReference type="Proteomes" id="UP000509594"/>
    </source>
</evidence>
<proteinExistence type="predicted"/>
<dbReference type="KEGG" id="mzi:HWN40_13220"/>
<keyword evidence="1" id="KW-0472">Membrane</keyword>
<evidence type="ECO:0000256" key="1">
    <source>
        <dbReference type="SAM" id="Phobius"/>
    </source>
</evidence>
<feature type="transmembrane region" description="Helical" evidence="1">
    <location>
        <begin position="30"/>
        <end position="49"/>
    </location>
</feature>
<dbReference type="EMBL" id="CP058215">
    <property type="protein sequence ID" value="QLC51110.1"/>
    <property type="molecule type" value="Genomic_DNA"/>
</dbReference>
<dbReference type="RefSeq" id="WP_176966165.1">
    <property type="nucleotide sequence ID" value="NZ_CP058215.1"/>
</dbReference>
<evidence type="ECO:0000313" key="2">
    <source>
        <dbReference type="EMBL" id="QLC51110.1"/>
    </source>
</evidence>
<dbReference type="Proteomes" id="UP000509594">
    <property type="component" value="Chromosome"/>
</dbReference>
<dbReference type="GeneID" id="55822653"/>
<protein>
    <submittedName>
        <fullName evidence="2">Uncharacterized protein</fullName>
    </submittedName>
</protein>
<keyword evidence="3" id="KW-1185">Reference proteome</keyword>
<gene>
    <name evidence="2" type="ORF">HWN40_13220</name>
</gene>
<sequence length="114" mass="13364">MGDFVIVMQFIAGMVAEWFSILAQVDFGEFSLLTVFISLLLLRLVIWFICRLFGVELEKDLERTADGLRTFSAGMYQKGRSRYHLKQAKNRVSLYKRYGSTIDNRKRKSKERSR</sequence>
<keyword evidence="1" id="KW-0812">Transmembrane</keyword>
<accession>A0A7D5JA97</accession>
<keyword evidence="1" id="KW-1133">Transmembrane helix</keyword>